<reference evidence="4" key="1">
    <citation type="journal article" date="2019" name="Int. J. Syst. Evol. Microbiol.">
        <title>The Global Catalogue of Microorganisms (GCM) 10K type strain sequencing project: providing services to taxonomists for standard genome sequencing and annotation.</title>
        <authorList>
            <consortium name="The Broad Institute Genomics Platform"/>
            <consortium name="The Broad Institute Genome Sequencing Center for Infectious Disease"/>
            <person name="Wu L."/>
            <person name="Ma J."/>
        </authorList>
    </citation>
    <scope>NUCLEOTIDE SEQUENCE [LARGE SCALE GENOMIC DNA]</scope>
    <source>
        <strain evidence="4">JCM 18050</strain>
    </source>
</reference>
<sequence length="246" mass="27464">MKLEICCYSIDDILTAYHNGADRIEFCSGRSDGGLTPSYGDLLQLSELNLPIAIHPIVRPRGGDFCYSQFEINSMRHDIKLIKQLNFVGVVFGCLQTDGSIDLDNMEKLMNAAKGLSVTFHRAFDVCHQPLKAIQQINELGIDRLLTSGQQANALMGIELIEQLKNKSKSTIIMPGCGIRSDNLAPFIQLGLNEFHSSATQVVPSLMQHQNHFVNMSQTANNEFLRYCVNPDEIKKMKKILPSVHN</sequence>
<comment type="similarity">
    <text evidence="1 2">Belongs to the CutC family.</text>
</comment>
<organism evidence="3 4">
    <name type="scientific">Orbus sasakiae</name>
    <dbReference type="NCBI Taxonomy" id="1078475"/>
    <lineage>
        <taxon>Bacteria</taxon>
        <taxon>Pseudomonadati</taxon>
        <taxon>Pseudomonadota</taxon>
        <taxon>Gammaproteobacteria</taxon>
        <taxon>Orbales</taxon>
        <taxon>Orbaceae</taxon>
        <taxon>Orbus</taxon>
    </lineage>
</organism>
<dbReference type="PANTHER" id="PTHR12598">
    <property type="entry name" value="COPPER HOMEOSTASIS PROTEIN CUTC"/>
    <property type="match status" value="1"/>
</dbReference>
<evidence type="ECO:0000256" key="1">
    <source>
        <dbReference type="ARBA" id="ARBA00007768"/>
    </source>
</evidence>
<dbReference type="PANTHER" id="PTHR12598:SF0">
    <property type="entry name" value="COPPER HOMEOSTASIS PROTEIN CUTC HOMOLOG"/>
    <property type="match status" value="1"/>
</dbReference>
<dbReference type="NCBIfam" id="NF008603">
    <property type="entry name" value="PRK11572.1"/>
    <property type="match status" value="1"/>
</dbReference>
<dbReference type="InterPro" id="IPR005627">
    <property type="entry name" value="CutC-like"/>
</dbReference>
<comment type="subcellular location">
    <subcellularLocation>
        <location evidence="2">Cytoplasm</location>
    </subcellularLocation>
</comment>
<dbReference type="InterPro" id="IPR036822">
    <property type="entry name" value="CutC-like_dom_sf"/>
</dbReference>
<accession>A0ABP9N682</accession>
<dbReference type="Pfam" id="PF03932">
    <property type="entry name" value="CutC"/>
    <property type="match status" value="1"/>
</dbReference>
<evidence type="ECO:0000256" key="2">
    <source>
        <dbReference type="HAMAP-Rule" id="MF_00795"/>
    </source>
</evidence>
<dbReference type="HAMAP" id="MF_00795">
    <property type="entry name" value="CutC"/>
    <property type="match status" value="1"/>
</dbReference>
<name>A0ABP9N682_9GAMM</name>
<gene>
    <name evidence="2 3" type="primary">cutC</name>
    <name evidence="3" type="ORF">GCM10023211_10230</name>
</gene>
<keyword evidence="4" id="KW-1185">Reference proteome</keyword>
<dbReference type="Proteomes" id="UP001500171">
    <property type="component" value="Unassembled WGS sequence"/>
</dbReference>
<comment type="caution">
    <text evidence="3">The sequence shown here is derived from an EMBL/GenBank/DDBJ whole genome shotgun (WGS) entry which is preliminary data.</text>
</comment>
<evidence type="ECO:0000313" key="4">
    <source>
        <dbReference type="Proteomes" id="UP001500171"/>
    </source>
</evidence>
<dbReference type="Gene3D" id="3.20.20.380">
    <property type="entry name" value="Copper homeostasis (CutC) domain"/>
    <property type="match status" value="1"/>
</dbReference>
<proteinExistence type="inferred from homology"/>
<evidence type="ECO:0000313" key="3">
    <source>
        <dbReference type="EMBL" id="GAA5108223.1"/>
    </source>
</evidence>
<keyword evidence="2" id="KW-0963">Cytoplasm</keyword>
<dbReference type="SUPFAM" id="SSF110395">
    <property type="entry name" value="CutC-like"/>
    <property type="match status" value="1"/>
</dbReference>
<protein>
    <recommendedName>
        <fullName evidence="2">PF03932 family protein CutC</fullName>
    </recommendedName>
</protein>
<dbReference type="RefSeq" id="WP_345489499.1">
    <property type="nucleotide sequence ID" value="NZ_BAABHY010000001.1"/>
</dbReference>
<comment type="caution">
    <text evidence="2">Once thought to be involved in copper homeostasis, experiments in E.coli have shown this is not the case.</text>
</comment>
<dbReference type="EMBL" id="BAABHY010000001">
    <property type="protein sequence ID" value="GAA5108223.1"/>
    <property type="molecule type" value="Genomic_DNA"/>
</dbReference>